<dbReference type="KEGG" id="mor:MOC_2758"/>
<keyword evidence="3" id="KW-1185">Reference proteome</keyword>
<protein>
    <submittedName>
        <fullName evidence="2">Protein of unassigned function</fullName>
    </submittedName>
</protein>
<dbReference type="EMBL" id="CP003811">
    <property type="protein sequence ID" value="AIQ90513.1"/>
    <property type="molecule type" value="Genomic_DNA"/>
</dbReference>
<feature type="region of interest" description="Disordered" evidence="1">
    <location>
        <begin position="1"/>
        <end position="69"/>
    </location>
</feature>
<organism evidence="2 3">
    <name type="scientific">Methylobacterium oryzae CBMB20</name>
    <dbReference type="NCBI Taxonomy" id="693986"/>
    <lineage>
        <taxon>Bacteria</taxon>
        <taxon>Pseudomonadati</taxon>
        <taxon>Pseudomonadota</taxon>
        <taxon>Alphaproteobacteria</taxon>
        <taxon>Hyphomicrobiales</taxon>
        <taxon>Methylobacteriaceae</taxon>
        <taxon>Methylobacterium</taxon>
    </lineage>
</organism>
<dbReference type="STRING" id="693986.MOC_2758"/>
<reference evidence="2 3" key="1">
    <citation type="journal article" date="2014" name="PLoS ONE">
        <title>Genome Information of Methylobacterium oryzae, a Plant-Probiotic Methylotroph in the Phyllosphere.</title>
        <authorList>
            <person name="Kwak M.J."/>
            <person name="Jeong H."/>
            <person name="Madhaiyan M."/>
            <person name="Lee Y."/>
            <person name="Sa T.M."/>
            <person name="Oh T.K."/>
            <person name="Kim J.F."/>
        </authorList>
    </citation>
    <scope>NUCLEOTIDE SEQUENCE [LARGE SCALE GENOMIC DNA]</scope>
    <source>
        <strain evidence="2 3">CBMB20</strain>
    </source>
</reference>
<feature type="compositionally biased region" description="Basic and acidic residues" evidence="1">
    <location>
        <begin position="12"/>
        <end position="30"/>
    </location>
</feature>
<evidence type="ECO:0000313" key="3">
    <source>
        <dbReference type="Proteomes" id="UP000029492"/>
    </source>
</evidence>
<evidence type="ECO:0000313" key="2">
    <source>
        <dbReference type="EMBL" id="AIQ90513.1"/>
    </source>
</evidence>
<proteinExistence type="predicted"/>
<dbReference type="HOGENOM" id="CLU_2771176_0_0_5"/>
<evidence type="ECO:0000256" key="1">
    <source>
        <dbReference type="SAM" id="MobiDB-lite"/>
    </source>
</evidence>
<dbReference type="AlphaFoldDB" id="A0A089NXI1"/>
<gene>
    <name evidence="2" type="ORF">MOC_2758</name>
</gene>
<dbReference type="Proteomes" id="UP000029492">
    <property type="component" value="Chromosome"/>
</dbReference>
<sequence length="69" mass="7252">MAAAGQGRRSRREGCPRRITPDWRRGDPWARPRRGAGGSAEPGGGPGGARPVRGPRRSAHAVGTARPCL</sequence>
<accession>A0A089NXI1</accession>
<name>A0A089NXI1_9HYPH</name>
<feature type="compositionally biased region" description="Gly residues" evidence="1">
    <location>
        <begin position="35"/>
        <end position="48"/>
    </location>
</feature>